<reference evidence="1 2" key="1">
    <citation type="submission" date="2019-06" db="EMBL/GenBank/DDBJ databases">
        <title>Complete genome sequence of Cutibacterium acnes subsp. acnes NBRC 107605.</title>
        <authorList>
            <person name="Miura T."/>
            <person name="Furukawa M."/>
            <person name="Shimamura M."/>
            <person name="Ohyama Y."/>
            <person name="Yamazoe A."/>
            <person name="Kawasaki H."/>
        </authorList>
    </citation>
    <scope>NUCLEOTIDE SEQUENCE [LARGE SCALE GENOMIC DNA]</scope>
    <source>
        <strain evidence="1 2">NBRC 107605</strain>
    </source>
</reference>
<accession>A0ABM7GUY7</accession>
<dbReference type="Proteomes" id="UP000318594">
    <property type="component" value="Chromosome"/>
</dbReference>
<protein>
    <submittedName>
        <fullName evidence="1">Uncharacterized protein</fullName>
    </submittedName>
</protein>
<dbReference type="EMBL" id="AP019723">
    <property type="protein sequence ID" value="BBK83607.1"/>
    <property type="molecule type" value="Genomic_DNA"/>
</dbReference>
<evidence type="ECO:0000313" key="1">
    <source>
        <dbReference type="EMBL" id="BBK83607.1"/>
    </source>
</evidence>
<sequence length="67" mass="7138">MEECGRRGDVACGWAFLALKDFVVAADKEYVCVVACNTGSSVVTIEVKDGFGIEVIVHIGHSEFDGS</sequence>
<gene>
    <name evidence="1" type="ORF">CacPP4_02220</name>
</gene>
<keyword evidence="2" id="KW-1185">Reference proteome</keyword>
<name>A0ABM7GUY7_CUTAC</name>
<evidence type="ECO:0000313" key="2">
    <source>
        <dbReference type="Proteomes" id="UP000318594"/>
    </source>
</evidence>
<organism evidence="1 2">
    <name type="scientific">Cutibacterium acnes subsp. acnes</name>
    <dbReference type="NCBI Taxonomy" id="1734925"/>
    <lineage>
        <taxon>Bacteria</taxon>
        <taxon>Bacillati</taxon>
        <taxon>Actinomycetota</taxon>
        <taxon>Actinomycetes</taxon>
        <taxon>Propionibacteriales</taxon>
        <taxon>Propionibacteriaceae</taxon>
        <taxon>Cutibacterium</taxon>
    </lineage>
</organism>
<proteinExistence type="predicted"/>